<comment type="caution">
    <text evidence="8">The sequence shown here is derived from an EMBL/GenBank/DDBJ whole genome shotgun (WGS) entry which is preliminary data.</text>
</comment>
<dbReference type="GO" id="GO:0005886">
    <property type="term" value="C:plasma membrane"/>
    <property type="evidence" value="ECO:0007669"/>
    <property type="project" value="UniProtKB-SubCell"/>
</dbReference>
<feature type="transmembrane region" description="Helical" evidence="7">
    <location>
        <begin position="182"/>
        <end position="203"/>
    </location>
</feature>
<feature type="transmembrane region" description="Helical" evidence="7">
    <location>
        <begin position="420"/>
        <end position="440"/>
    </location>
</feature>
<dbReference type="Proteomes" id="UP000315010">
    <property type="component" value="Unassembled WGS sequence"/>
</dbReference>
<evidence type="ECO:0000256" key="6">
    <source>
        <dbReference type="SAM" id="MobiDB-lite"/>
    </source>
</evidence>
<feature type="region of interest" description="Disordered" evidence="6">
    <location>
        <begin position="1"/>
        <end position="26"/>
    </location>
</feature>
<dbReference type="EMBL" id="SJPJ01000001">
    <property type="protein sequence ID" value="TWT82118.1"/>
    <property type="molecule type" value="Genomic_DNA"/>
</dbReference>
<evidence type="ECO:0000256" key="7">
    <source>
        <dbReference type="SAM" id="Phobius"/>
    </source>
</evidence>
<feature type="transmembrane region" description="Helical" evidence="7">
    <location>
        <begin position="288"/>
        <end position="308"/>
    </location>
</feature>
<reference evidence="8 9" key="1">
    <citation type="submission" date="2019-02" db="EMBL/GenBank/DDBJ databases">
        <title>Deep-cultivation of Planctomycetes and their phenomic and genomic characterization uncovers novel biology.</title>
        <authorList>
            <person name="Wiegand S."/>
            <person name="Jogler M."/>
            <person name="Boedeker C."/>
            <person name="Pinto D."/>
            <person name="Vollmers J."/>
            <person name="Rivas-Marin E."/>
            <person name="Kohn T."/>
            <person name="Peeters S.H."/>
            <person name="Heuer A."/>
            <person name="Rast P."/>
            <person name="Oberbeckmann S."/>
            <person name="Bunk B."/>
            <person name="Jeske O."/>
            <person name="Meyerdierks A."/>
            <person name="Storesund J.E."/>
            <person name="Kallscheuer N."/>
            <person name="Luecker S."/>
            <person name="Lage O.M."/>
            <person name="Pohl T."/>
            <person name="Merkel B.J."/>
            <person name="Hornburger P."/>
            <person name="Mueller R.-W."/>
            <person name="Bruemmer F."/>
            <person name="Labrenz M."/>
            <person name="Spormann A.M."/>
            <person name="Op Den Camp H."/>
            <person name="Overmann J."/>
            <person name="Amann R."/>
            <person name="Jetten M.S.M."/>
            <person name="Mascher T."/>
            <person name="Medema M.H."/>
            <person name="Devos D.P."/>
            <person name="Kaster A.-K."/>
            <person name="Ovreas L."/>
            <person name="Rohde M."/>
            <person name="Galperin M.Y."/>
            <person name="Jogler C."/>
        </authorList>
    </citation>
    <scope>NUCLEOTIDE SEQUENCE [LARGE SCALE GENOMIC DNA]</scope>
    <source>
        <strain evidence="8 9">CA13</strain>
    </source>
</reference>
<feature type="transmembrane region" description="Helical" evidence="7">
    <location>
        <begin position="248"/>
        <end position="268"/>
    </location>
</feature>
<evidence type="ECO:0000313" key="8">
    <source>
        <dbReference type="EMBL" id="TWT82118.1"/>
    </source>
</evidence>
<evidence type="ECO:0000256" key="3">
    <source>
        <dbReference type="ARBA" id="ARBA00022692"/>
    </source>
</evidence>
<evidence type="ECO:0000256" key="5">
    <source>
        <dbReference type="ARBA" id="ARBA00023136"/>
    </source>
</evidence>
<dbReference type="PANTHER" id="PTHR30250">
    <property type="entry name" value="PST FAMILY PREDICTED COLANIC ACID TRANSPORTER"/>
    <property type="match status" value="1"/>
</dbReference>
<feature type="transmembrane region" description="Helical" evidence="7">
    <location>
        <begin position="395"/>
        <end position="414"/>
    </location>
</feature>
<evidence type="ECO:0000256" key="2">
    <source>
        <dbReference type="ARBA" id="ARBA00022475"/>
    </source>
</evidence>
<feature type="transmembrane region" description="Helical" evidence="7">
    <location>
        <begin position="452"/>
        <end position="472"/>
    </location>
</feature>
<keyword evidence="5 7" id="KW-0472">Membrane</keyword>
<feature type="transmembrane region" description="Helical" evidence="7">
    <location>
        <begin position="360"/>
        <end position="383"/>
    </location>
</feature>
<dbReference type="AlphaFoldDB" id="A0A5C5Z452"/>
<dbReference type="InterPro" id="IPR050833">
    <property type="entry name" value="Poly_Biosynth_Transport"/>
</dbReference>
<feature type="transmembrane region" description="Helical" evidence="7">
    <location>
        <begin position="143"/>
        <end position="161"/>
    </location>
</feature>
<keyword evidence="4 7" id="KW-1133">Transmembrane helix</keyword>
<evidence type="ECO:0000313" key="9">
    <source>
        <dbReference type="Proteomes" id="UP000315010"/>
    </source>
</evidence>
<gene>
    <name evidence="8" type="ORF">CA13_35790</name>
</gene>
<keyword evidence="9" id="KW-1185">Reference proteome</keyword>
<evidence type="ECO:0000256" key="1">
    <source>
        <dbReference type="ARBA" id="ARBA00004651"/>
    </source>
</evidence>
<organism evidence="8 9">
    <name type="scientific">Novipirellula herctigrandis</name>
    <dbReference type="NCBI Taxonomy" id="2527986"/>
    <lineage>
        <taxon>Bacteria</taxon>
        <taxon>Pseudomonadati</taxon>
        <taxon>Planctomycetota</taxon>
        <taxon>Planctomycetia</taxon>
        <taxon>Pirellulales</taxon>
        <taxon>Pirellulaceae</taxon>
        <taxon>Novipirellula</taxon>
    </lineage>
</organism>
<feature type="transmembrane region" description="Helical" evidence="7">
    <location>
        <begin position="50"/>
        <end position="68"/>
    </location>
</feature>
<dbReference type="RefSeq" id="WP_146398418.1">
    <property type="nucleotide sequence ID" value="NZ_SJPJ01000001.1"/>
</dbReference>
<feature type="compositionally biased region" description="Polar residues" evidence="6">
    <location>
        <begin position="1"/>
        <end position="13"/>
    </location>
</feature>
<accession>A0A5C5Z452</accession>
<protein>
    <submittedName>
        <fullName evidence="8">Uncharacterized protein</fullName>
    </submittedName>
</protein>
<evidence type="ECO:0000256" key="4">
    <source>
        <dbReference type="ARBA" id="ARBA00022989"/>
    </source>
</evidence>
<keyword evidence="3 7" id="KW-0812">Transmembrane</keyword>
<sequence>MTNFSTTAASSDAKNPDAAHIPPSGWGQRIGDLRRSKFVKDAIGLTTGKGLNLVLGMLSTLIFGIVFAKPEIAMISLFEMLVDLVMAFGVNWSAAGITRFGKDELHKKQSLAYTSSTRLYVLVPIVVTAVILLLFFRTSVLDYLGAANPVLIWYLIGSLIVSLLHDQLTTMLATREKHFANALFYVAQGVAKLVILATFLSGIIEPSAIGYVSALMWLNGLILLLRLPSCGSSFLYPMQRVRSEDLQAFVRYVVPQLYGVAGIYVVNWVDVYFIRKYGTLDALGAYQFLYSIFLKFAVFAFVANSILFPRIMAWKIENPDAIARFARKVPHLVLIVTILCSGLLLVLFPPLFDAFFGDKYVMGYVSFSLLICSLPCYFISYLFIPVLNSYDRVRYVQNINILSAICNLVVDYLLVPRFGIIGAALGTFVAYWVKAVLLMMPVHELFALRWRLILFLHIVLAGYVVFRFVAAVTL</sequence>
<feature type="transmembrane region" description="Helical" evidence="7">
    <location>
        <begin position="119"/>
        <end position="137"/>
    </location>
</feature>
<feature type="transmembrane region" description="Helical" evidence="7">
    <location>
        <begin position="329"/>
        <end position="348"/>
    </location>
</feature>
<feature type="transmembrane region" description="Helical" evidence="7">
    <location>
        <begin position="74"/>
        <end position="98"/>
    </location>
</feature>
<keyword evidence="2" id="KW-1003">Cell membrane</keyword>
<comment type="subcellular location">
    <subcellularLocation>
        <location evidence="1">Cell membrane</location>
        <topology evidence="1">Multi-pass membrane protein</topology>
    </subcellularLocation>
</comment>
<dbReference type="OrthoDB" id="9770347at2"/>
<feature type="transmembrane region" description="Helical" evidence="7">
    <location>
        <begin position="209"/>
        <end position="227"/>
    </location>
</feature>
<proteinExistence type="predicted"/>
<dbReference type="PANTHER" id="PTHR30250:SF11">
    <property type="entry name" value="O-ANTIGEN TRANSPORTER-RELATED"/>
    <property type="match status" value="1"/>
</dbReference>
<name>A0A5C5Z452_9BACT</name>